<feature type="transmembrane region" description="Helical" evidence="1">
    <location>
        <begin position="87"/>
        <end position="107"/>
    </location>
</feature>
<dbReference type="Proteomes" id="UP000501690">
    <property type="component" value="Linkage Group LG1"/>
</dbReference>
<keyword evidence="1" id="KW-0472">Membrane</keyword>
<keyword evidence="1" id="KW-0812">Transmembrane</keyword>
<dbReference type="EMBL" id="CP039345">
    <property type="protein sequence ID" value="QCD78072.1"/>
    <property type="molecule type" value="Genomic_DNA"/>
</dbReference>
<protein>
    <submittedName>
        <fullName evidence="2">Uncharacterized protein</fullName>
    </submittedName>
</protein>
<keyword evidence="3" id="KW-1185">Reference proteome</keyword>
<dbReference type="AlphaFoldDB" id="A0A4D6KKU6"/>
<accession>A0A4D6KKU6</accession>
<organism evidence="2 3">
    <name type="scientific">Vigna unguiculata</name>
    <name type="common">Cowpea</name>
    <dbReference type="NCBI Taxonomy" id="3917"/>
    <lineage>
        <taxon>Eukaryota</taxon>
        <taxon>Viridiplantae</taxon>
        <taxon>Streptophyta</taxon>
        <taxon>Embryophyta</taxon>
        <taxon>Tracheophyta</taxon>
        <taxon>Spermatophyta</taxon>
        <taxon>Magnoliopsida</taxon>
        <taxon>eudicotyledons</taxon>
        <taxon>Gunneridae</taxon>
        <taxon>Pentapetalae</taxon>
        <taxon>rosids</taxon>
        <taxon>fabids</taxon>
        <taxon>Fabales</taxon>
        <taxon>Fabaceae</taxon>
        <taxon>Papilionoideae</taxon>
        <taxon>50 kb inversion clade</taxon>
        <taxon>NPAAA clade</taxon>
        <taxon>indigoferoid/millettioid clade</taxon>
        <taxon>Phaseoleae</taxon>
        <taxon>Vigna</taxon>
    </lineage>
</organism>
<proteinExistence type="predicted"/>
<gene>
    <name evidence="2" type="ORF">DEO72_LG1g1701</name>
</gene>
<feature type="transmembrane region" description="Helical" evidence="1">
    <location>
        <begin position="63"/>
        <end position="82"/>
    </location>
</feature>
<name>A0A4D6KKU6_VIGUN</name>
<evidence type="ECO:0000313" key="2">
    <source>
        <dbReference type="EMBL" id="QCD78072.1"/>
    </source>
</evidence>
<reference evidence="2 3" key="1">
    <citation type="submission" date="2019-04" db="EMBL/GenBank/DDBJ databases">
        <title>An improved genome assembly and genetic linkage map for asparagus bean, Vigna unguiculata ssp. sesquipedialis.</title>
        <authorList>
            <person name="Xia Q."/>
            <person name="Zhang R."/>
            <person name="Dong Y."/>
        </authorList>
    </citation>
    <scope>NUCLEOTIDE SEQUENCE [LARGE SCALE GENOMIC DNA]</scope>
    <source>
        <tissue evidence="2">Leaf</tissue>
    </source>
</reference>
<sequence>MKALKGMKVAYRSLITFLLTCIAIKYGVSKINPLQGPTLSLLVTAVSSHVIASATDMDKPNTIITFYLSGTVACETLLWILIDQLSLFCLINFLLIVIVEFLFFHPLTKLLLPYFNSITHLLSGTSPNTEPQPQDSQV</sequence>
<evidence type="ECO:0000313" key="3">
    <source>
        <dbReference type="Proteomes" id="UP000501690"/>
    </source>
</evidence>
<evidence type="ECO:0000256" key="1">
    <source>
        <dbReference type="SAM" id="Phobius"/>
    </source>
</evidence>
<keyword evidence="1" id="KW-1133">Transmembrane helix</keyword>